<dbReference type="GO" id="GO:0005886">
    <property type="term" value="C:plasma membrane"/>
    <property type="evidence" value="ECO:0007669"/>
    <property type="project" value="UniProtKB-SubCell"/>
</dbReference>
<evidence type="ECO:0000256" key="1">
    <source>
        <dbReference type="ARBA" id="ARBA00004651"/>
    </source>
</evidence>
<evidence type="ECO:0000256" key="5">
    <source>
        <dbReference type="ARBA" id="ARBA00022989"/>
    </source>
</evidence>
<dbReference type="GO" id="GO:0016780">
    <property type="term" value="F:phosphotransferase activity, for other substituted phosphate groups"/>
    <property type="evidence" value="ECO:0007669"/>
    <property type="project" value="InterPro"/>
</dbReference>
<feature type="transmembrane region" description="Helical" evidence="8">
    <location>
        <begin position="92"/>
        <end position="109"/>
    </location>
</feature>
<proteinExistence type="predicted"/>
<feature type="transmembrane region" description="Helical" evidence="8">
    <location>
        <begin position="205"/>
        <end position="227"/>
    </location>
</feature>
<dbReference type="GO" id="GO:0071555">
    <property type="term" value="P:cell wall organization"/>
    <property type="evidence" value="ECO:0007669"/>
    <property type="project" value="TreeGrafter"/>
</dbReference>
<keyword evidence="7" id="KW-0460">Magnesium</keyword>
<evidence type="ECO:0000256" key="2">
    <source>
        <dbReference type="ARBA" id="ARBA00022475"/>
    </source>
</evidence>
<dbReference type="GO" id="GO:0009103">
    <property type="term" value="P:lipopolysaccharide biosynthetic process"/>
    <property type="evidence" value="ECO:0007669"/>
    <property type="project" value="TreeGrafter"/>
</dbReference>
<dbReference type="EMBL" id="METP01000054">
    <property type="protein sequence ID" value="OGC04347.1"/>
    <property type="molecule type" value="Genomic_DNA"/>
</dbReference>
<dbReference type="CDD" id="cd06853">
    <property type="entry name" value="GT_WecA_like"/>
    <property type="match status" value="1"/>
</dbReference>
<name>A0A1F4R833_UNCSA</name>
<keyword evidence="7" id="KW-0479">Metal-binding</keyword>
<evidence type="ECO:0000256" key="4">
    <source>
        <dbReference type="ARBA" id="ARBA00022692"/>
    </source>
</evidence>
<dbReference type="GO" id="GO:0044038">
    <property type="term" value="P:cell wall macromolecule biosynthetic process"/>
    <property type="evidence" value="ECO:0007669"/>
    <property type="project" value="TreeGrafter"/>
</dbReference>
<keyword evidence="5 8" id="KW-1133">Transmembrane helix</keyword>
<feature type="transmembrane region" description="Helical" evidence="8">
    <location>
        <begin position="37"/>
        <end position="54"/>
    </location>
</feature>
<feature type="transmembrane region" description="Helical" evidence="8">
    <location>
        <begin position="116"/>
        <end position="134"/>
    </location>
</feature>
<feature type="transmembrane region" description="Helical" evidence="8">
    <location>
        <begin position="12"/>
        <end position="31"/>
    </location>
</feature>
<feature type="binding site" evidence="7">
    <location>
        <position position="109"/>
    </location>
    <ligand>
        <name>Mg(2+)</name>
        <dbReference type="ChEBI" id="CHEBI:18420"/>
    </ligand>
</feature>
<dbReference type="Pfam" id="PF00953">
    <property type="entry name" value="Glycos_transf_4"/>
    <property type="match status" value="1"/>
</dbReference>
<evidence type="ECO:0000256" key="8">
    <source>
        <dbReference type="SAM" id="Phobius"/>
    </source>
</evidence>
<sequence>DTPDHRKIHDKPVPLLGGPAIFLAFALPLFFLWNREILGAIIAGLVFVLFGLFDDAGIKIRARYKIWFHLLFACLFTHFSGLSFGFFNFQPFNYILTACFITFMTNSFNMLDGMDGLVSGIAFLASLFFFLLALNNNLPILTVMSLALAGATLGFLKYNFNPASIFLGEGGSTLIGFLLAVFSLRLKVFELWDIALALNIPRLQFVSFLIPLIILGIPIFDTFFVFVNRFLHHIKMSTPGKDHSHHRIHLMGLSQKMTVLTLYAVQIILGAVALTMVNADFQQFLSLLLIISIMVFGAVNFLLRVRVYT</sequence>
<feature type="non-terminal residue" evidence="9">
    <location>
        <position position="1"/>
    </location>
</feature>
<keyword evidence="2" id="KW-1003">Cell membrane</keyword>
<dbReference type="InterPro" id="IPR000715">
    <property type="entry name" value="Glycosyl_transferase_4"/>
</dbReference>
<dbReference type="PANTHER" id="PTHR22926:SF3">
    <property type="entry name" value="UNDECAPRENYL-PHOSPHATE ALPHA-N-ACETYLGLUCOSAMINYL 1-PHOSPHATE TRANSFERASE"/>
    <property type="match status" value="1"/>
</dbReference>
<evidence type="ECO:0008006" key="11">
    <source>
        <dbReference type="Google" id="ProtNLM"/>
    </source>
</evidence>
<feature type="transmembrane region" description="Helical" evidence="8">
    <location>
        <begin position="257"/>
        <end position="277"/>
    </location>
</feature>
<accession>A0A1F4R833</accession>
<keyword evidence="3" id="KW-0808">Transferase</keyword>
<evidence type="ECO:0000313" key="9">
    <source>
        <dbReference type="EMBL" id="OGC04347.1"/>
    </source>
</evidence>
<keyword evidence="4 8" id="KW-0812">Transmembrane</keyword>
<evidence type="ECO:0000256" key="7">
    <source>
        <dbReference type="PIRSR" id="PIRSR600715-1"/>
    </source>
</evidence>
<organism evidence="9 10">
    <name type="scientific">candidate division WOR-1 bacterium RIFCSPLOWO2_02_FULL_46_20</name>
    <dbReference type="NCBI Taxonomy" id="1802567"/>
    <lineage>
        <taxon>Bacteria</taxon>
        <taxon>Bacillati</taxon>
        <taxon>Saganbacteria</taxon>
    </lineage>
</organism>
<dbReference type="Proteomes" id="UP000176938">
    <property type="component" value="Unassembled WGS sequence"/>
</dbReference>
<feature type="transmembrane region" description="Helical" evidence="8">
    <location>
        <begin position="165"/>
        <end position="185"/>
    </location>
</feature>
<dbReference type="AlphaFoldDB" id="A0A1F4R833"/>
<feature type="transmembrane region" description="Helical" evidence="8">
    <location>
        <begin position="140"/>
        <end position="158"/>
    </location>
</feature>
<protein>
    <recommendedName>
        <fullName evidence="11">Undecaprenyl-phosphate alpha-N-acetylglucosaminyl 1-phosphate transferase</fullName>
    </recommendedName>
</protein>
<reference evidence="9 10" key="1">
    <citation type="journal article" date="2016" name="Nat. Commun.">
        <title>Thousands of microbial genomes shed light on interconnected biogeochemical processes in an aquifer system.</title>
        <authorList>
            <person name="Anantharaman K."/>
            <person name="Brown C.T."/>
            <person name="Hug L.A."/>
            <person name="Sharon I."/>
            <person name="Castelle C.J."/>
            <person name="Probst A.J."/>
            <person name="Thomas B.C."/>
            <person name="Singh A."/>
            <person name="Wilkins M.J."/>
            <person name="Karaoz U."/>
            <person name="Brodie E.L."/>
            <person name="Williams K.H."/>
            <person name="Hubbard S.S."/>
            <person name="Banfield J.F."/>
        </authorList>
    </citation>
    <scope>NUCLEOTIDE SEQUENCE [LARGE SCALE GENOMIC DNA]</scope>
</reference>
<evidence type="ECO:0000256" key="6">
    <source>
        <dbReference type="ARBA" id="ARBA00023136"/>
    </source>
</evidence>
<evidence type="ECO:0000313" key="10">
    <source>
        <dbReference type="Proteomes" id="UP000176938"/>
    </source>
</evidence>
<dbReference type="PANTHER" id="PTHR22926">
    <property type="entry name" value="PHOSPHO-N-ACETYLMURAMOYL-PENTAPEPTIDE-TRANSFERASE"/>
    <property type="match status" value="1"/>
</dbReference>
<feature type="transmembrane region" description="Helical" evidence="8">
    <location>
        <begin position="66"/>
        <end position="86"/>
    </location>
</feature>
<keyword evidence="6 8" id="KW-0472">Membrane</keyword>
<comment type="cofactor">
    <cofactor evidence="7">
        <name>Mg(2+)</name>
        <dbReference type="ChEBI" id="CHEBI:18420"/>
    </cofactor>
</comment>
<comment type="subcellular location">
    <subcellularLocation>
        <location evidence="1">Cell membrane</location>
        <topology evidence="1">Multi-pass membrane protein</topology>
    </subcellularLocation>
</comment>
<feature type="transmembrane region" description="Helical" evidence="8">
    <location>
        <begin position="283"/>
        <end position="303"/>
    </location>
</feature>
<evidence type="ECO:0000256" key="3">
    <source>
        <dbReference type="ARBA" id="ARBA00022679"/>
    </source>
</evidence>
<comment type="caution">
    <text evidence="9">The sequence shown here is derived from an EMBL/GenBank/DDBJ whole genome shotgun (WGS) entry which is preliminary data.</text>
</comment>
<gene>
    <name evidence="9" type="ORF">A3H38_03095</name>
</gene>
<dbReference type="GO" id="GO:0046872">
    <property type="term" value="F:metal ion binding"/>
    <property type="evidence" value="ECO:0007669"/>
    <property type="project" value="UniProtKB-KW"/>
</dbReference>